<evidence type="ECO:0000256" key="5">
    <source>
        <dbReference type="ARBA" id="ARBA00023163"/>
    </source>
</evidence>
<evidence type="ECO:0000256" key="3">
    <source>
        <dbReference type="ARBA" id="ARBA00023015"/>
    </source>
</evidence>
<evidence type="ECO:0000256" key="6">
    <source>
        <dbReference type="ARBA" id="ARBA00023242"/>
    </source>
</evidence>
<comment type="caution">
    <text evidence="9">The sequence shown here is derived from an EMBL/GenBank/DDBJ whole genome shotgun (WGS) entry which is preliminary data.</text>
</comment>
<organism evidence="9 10">
    <name type="scientific">Diaporthe vaccinii</name>
    <dbReference type="NCBI Taxonomy" id="105482"/>
    <lineage>
        <taxon>Eukaryota</taxon>
        <taxon>Fungi</taxon>
        <taxon>Dikarya</taxon>
        <taxon>Ascomycota</taxon>
        <taxon>Pezizomycotina</taxon>
        <taxon>Sordariomycetes</taxon>
        <taxon>Sordariomycetidae</taxon>
        <taxon>Diaporthales</taxon>
        <taxon>Diaporthaceae</taxon>
        <taxon>Diaporthe</taxon>
        <taxon>Diaporthe eres species complex</taxon>
    </lineage>
</organism>
<dbReference type="InterPro" id="IPR051430">
    <property type="entry name" value="Fungal_TF_Env_Response"/>
</dbReference>
<dbReference type="Proteomes" id="UP001600888">
    <property type="component" value="Unassembled WGS sequence"/>
</dbReference>
<dbReference type="EMBL" id="JBAWTH010000059">
    <property type="protein sequence ID" value="KAL2281129.1"/>
    <property type="molecule type" value="Genomic_DNA"/>
</dbReference>
<evidence type="ECO:0000256" key="7">
    <source>
        <dbReference type="SAM" id="MobiDB-lite"/>
    </source>
</evidence>
<dbReference type="Pfam" id="PF04082">
    <property type="entry name" value="Fungal_trans"/>
    <property type="match status" value="1"/>
</dbReference>
<feature type="region of interest" description="Disordered" evidence="7">
    <location>
        <begin position="625"/>
        <end position="645"/>
    </location>
</feature>
<dbReference type="InterPro" id="IPR001138">
    <property type="entry name" value="Zn2Cys6_DnaBD"/>
</dbReference>
<keyword evidence="2" id="KW-0862">Zinc</keyword>
<name>A0ABR4EFA4_9PEZI</name>
<dbReference type="InterPro" id="IPR007219">
    <property type="entry name" value="XnlR_reg_dom"/>
</dbReference>
<feature type="compositionally biased region" description="Polar residues" evidence="7">
    <location>
        <begin position="97"/>
        <end position="111"/>
    </location>
</feature>
<evidence type="ECO:0000313" key="10">
    <source>
        <dbReference type="Proteomes" id="UP001600888"/>
    </source>
</evidence>
<dbReference type="PROSITE" id="PS50048">
    <property type="entry name" value="ZN2_CY6_FUNGAL_2"/>
    <property type="match status" value="1"/>
</dbReference>
<dbReference type="PANTHER" id="PTHR31944">
    <property type="entry name" value="HEME-RESPONSIVE ZINC FINGER TRANSCRIPTION FACTOR HAP1"/>
    <property type="match status" value="1"/>
</dbReference>
<proteinExistence type="predicted"/>
<sequence>MDSQGDALSAQSVDQSRRRHRRSRIPLSCDPCRTRKLKCNREKPCQNCTARHEQASCKFRGSKHGAAPIASRGSNGDEMRQRIDHLEGLVKKLIAQRQNTSSPRVNITETTEAPKAEAGPASDAQETAGASKMLVDGVRSMYLNADDWQVVLQEINQLKRTWSQGQGRDSECHLPPAALNTVDGSSLLFNQVKPIEHMEFLSALPPKAEVDHLVREFFNRNSFPISVPPILHEPTFMREYNEHWKNPSHTNLIWLGLLFSILGITMLAYYKHGEPPQYEGISESLFQMYRMRTAQCLLSGDISKCLPHTVETLRFNATAELNRKDDNRRGLWIMTGVVVRTAINMGYHLDPSNSPGISALQAEYRRRTWLSIMSMDNMASFLGGFPRMGSAIHSDTKEPRNLHDWELSEETTIPPASRPLTEPTPATYLIVKGRLFCALGRVADVNSAPGPVSYETVLEVDRAVHDAFQSVPPHMQVAFMSTDRDSPIPRSHFSNLGLLCMYHKGMCMLHRKFLAKGRAERRFEVSRDRCITSALALLDFQLTLQPSFYRISQTRQMLTLGAMILFLELELRRQAPDAEASPDSGSLLQALERSCSRWAEAVGTCDDARRVHRFLEDMLASFYPGSETGSSQTISPEAPTESSRLRAQFNPSTWEIPSEDDLSTMDFDWATWDSFIEEGSQEQGPIY</sequence>
<keyword evidence="1" id="KW-0479">Metal-binding</keyword>
<dbReference type="CDD" id="cd12148">
    <property type="entry name" value="fungal_TF_MHR"/>
    <property type="match status" value="1"/>
</dbReference>
<dbReference type="Gene3D" id="4.10.240.10">
    <property type="entry name" value="Zn(2)-C6 fungal-type DNA-binding domain"/>
    <property type="match status" value="1"/>
</dbReference>
<feature type="region of interest" description="Disordered" evidence="7">
    <location>
        <begin position="97"/>
        <end position="128"/>
    </location>
</feature>
<evidence type="ECO:0000256" key="2">
    <source>
        <dbReference type="ARBA" id="ARBA00022833"/>
    </source>
</evidence>
<dbReference type="SMART" id="SM00066">
    <property type="entry name" value="GAL4"/>
    <property type="match status" value="1"/>
</dbReference>
<dbReference type="CDD" id="cd00067">
    <property type="entry name" value="GAL4"/>
    <property type="match status" value="1"/>
</dbReference>
<gene>
    <name evidence="9" type="ORF">FJTKL_11798</name>
</gene>
<keyword evidence="4" id="KW-0238">DNA-binding</keyword>
<dbReference type="Pfam" id="PF00172">
    <property type="entry name" value="Zn_clus"/>
    <property type="match status" value="1"/>
</dbReference>
<protein>
    <recommendedName>
        <fullName evidence="8">Zn(2)-C6 fungal-type domain-containing protein</fullName>
    </recommendedName>
</protein>
<dbReference type="SUPFAM" id="SSF57701">
    <property type="entry name" value="Zn2/Cys6 DNA-binding domain"/>
    <property type="match status" value="1"/>
</dbReference>
<evidence type="ECO:0000256" key="1">
    <source>
        <dbReference type="ARBA" id="ARBA00022723"/>
    </source>
</evidence>
<keyword evidence="6" id="KW-0539">Nucleus</keyword>
<dbReference type="PROSITE" id="PS00463">
    <property type="entry name" value="ZN2_CY6_FUNGAL_1"/>
    <property type="match status" value="1"/>
</dbReference>
<accession>A0ABR4EFA4</accession>
<dbReference type="SMART" id="SM00906">
    <property type="entry name" value="Fungal_trans"/>
    <property type="match status" value="1"/>
</dbReference>
<feature type="domain" description="Zn(2)-C6 fungal-type" evidence="8">
    <location>
        <begin position="28"/>
        <end position="59"/>
    </location>
</feature>
<reference evidence="9 10" key="1">
    <citation type="submission" date="2024-03" db="EMBL/GenBank/DDBJ databases">
        <title>A high-quality draft genome sequence of Diaporthe vaccinii, a causative agent of upright dieback and viscid rot disease in cranberry plants.</title>
        <authorList>
            <person name="Sarrasin M."/>
            <person name="Lang B.F."/>
            <person name="Burger G."/>
        </authorList>
    </citation>
    <scope>NUCLEOTIDE SEQUENCE [LARGE SCALE GENOMIC DNA]</scope>
    <source>
        <strain evidence="9 10">IS7</strain>
    </source>
</reference>
<dbReference type="PANTHER" id="PTHR31944:SF131">
    <property type="entry name" value="HEME-RESPONSIVE ZINC FINGER TRANSCRIPTION FACTOR HAP1"/>
    <property type="match status" value="1"/>
</dbReference>
<feature type="region of interest" description="Disordered" evidence="7">
    <location>
        <begin position="1"/>
        <end position="27"/>
    </location>
</feature>
<evidence type="ECO:0000259" key="8">
    <source>
        <dbReference type="PROSITE" id="PS50048"/>
    </source>
</evidence>
<dbReference type="InterPro" id="IPR036864">
    <property type="entry name" value="Zn2-C6_fun-type_DNA-bd_sf"/>
</dbReference>
<keyword evidence="5" id="KW-0804">Transcription</keyword>
<keyword evidence="3" id="KW-0805">Transcription regulation</keyword>
<evidence type="ECO:0000313" key="9">
    <source>
        <dbReference type="EMBL" id="KAL2281129.1"/>
    </source>
</evidence>
<evidence type="ECO:0000256" key="4">
    <source>
        <dbReference type="ARBA" id="ARBA00023125"/>
    </source>
</evidence>
<keyword evidence="10" id="KW-1185">Reference proteome</keyword>